<gene>
    <name evidence="1" type="ORF">SAMN02745190_01074</name>
</gene>
<reference evidence="1 2" key="1">
    <citation type="submission" date="2016-11" db="EMBL/GenBank/DDBJ databases">
        <authorList>
            <person name="Jaros S."/>
            <person name="Januszkiewicz K."/>
            <person name="Wedrychowicz H."/>
        </authorList>
    </citation>
    <scope>NUCLEOTIDE SEQUENCE [LARGE SCALE GENOMIC DNA]</scope>
    <source>
        <strain evidence="1 2">DSM 10502</strain>
    </source>
</reference>
<sequence>MLRTRIKAMLKQARKNNVAAKPFKMTYKEANLMWEKWINMCEDLLEIDEYASTLSLKFALANNREELYNLGYTYKEQKTLRRFLRKCKEIIEL</sequence>
<evidence type="ECO:0000313" key="2">
    <source>
        <dbReference type="Proteomes" id="UP000184404"/>
    </source>
</evidence>
<dbReference type="Proteomes" id="UP000184404">
    <property type="component" value="Unassembled WGS sequence"/>
</dbReference>
<dbReference type="AlphaFoldDB" id="A0A1M4W3A6"/>
<dbReference type="RefSeq" id="WP_072935166.1">
    <property type="nucleotide sequence ID" value="NZ_FQUG01000004.1"/>
</dbReference>
<dbReference type="EMBL" id="FQUG01000004">
    <property type="protein sequence ID" value="SHE75442.1"/>
    <property type="molecule type" value="Genomic_DNA"/>
</dbReference>
<proteinExistence type="predicted"/>
<name>A0A1M4W3A6_9FIRM</name>
<evidence type="ECO:0000313" key="1">
    <source>
        <dbReference type="EMBL" id="SHE75442.1"/>
    </source>
</evidence>
<keyword evidence="2" id="KW-1185">Reference proteome</keyword>
<organism evidence="1 2">
    <name type="scientific">Schwartzia succinivorans DSM 10502</name>
    <dbReference type="NCBI Taxonomy" id="1123243"/>
    <lineage>
        <taxon>Bacteria</taxon>
        <taxon>Bacillati</taxon>
        <taxon>Bacillota</taxon>
        <taxon>Negativicutes</taxon>
        <taxon>Selenomonadales</taxon>
        <taxon>Selenomonadaceae</taxon>
        <taxon>Schwartzia</taxon>
    </lineage>
</organism>
<protein>
    <submittedName>
        <fullName evidence="1">Uncharacterized protein</fullName>
    </submittedName>
</protein>
<accession>A0A1M4W3A6</accession>